<dbReference type="Proteomes" id="UP000728968">
    <property type="component" value="Unassembled WGS sequence"/>
</dbReference>
<dbReference type="RefSeq" id="WP_204688576.1">
    <property type="nucleotide sequence ID" value="NZ_JACJLT010000114.1"/>
</dbReference>
<sequence length="164" mass="19504">MKLEKKVEEVGIYLYEYYIDENSRKQGILKKYDLNKNLCEELEYKDDYLNGKVIKYENGIVYLECNYILNKLDGIMTEYYSNGNIKSVSNYIQGKLHGKKEVYLENGRLSTVTTYFEDKLDGKKMKFYETGDVEFEGYYSKNNMSGTWKWYDKSGEVVKIKNYE</sequence>
<protein>
    <recommendedName>
        <fullName evidence="3">Toxin-antitoxin system YwqK family antitoxin</fullName>
    </recommendedName>
</protein>
<dbReference type="Gene3D" id="3.90.930.1">
    <property type="match status" value="1"/>
</dbReference>
<keyword evidence="2" id="KW-1185">Reference proteome</keyword>
<proteinExistence type="predicted"/>
<gene>
    <name evidence="1" type="ORF">H6A04_09390</name>
</gene>
<dbReference type="EMBL" id="JACJLT010000114">
    <property type="protein sequence ID" value="MBM6875860.1"/>
    <property type="molecule type" value="Genomic_DNA"/>
</dbReference>
<evidence type="ECO:0000313" key="2">
    <source>
        <dbReference type="Proteomes" id="UP000728968"/>
    </source>
</evidence>
<comment type="caution">
    <text evidence="1">The sequence shown here is derived from an EMBL/GenBank/DDBJ whole genome shotgun (WGS) entry which is preliminary data.</text>
</comment>
<dbReference type="SUPFAM" id="SSF82185">
    <property type="entry name" value="Histone H3 K4-specific methyltransferase SET7/9 N-terminal domain"/>
    <property type="match status" value="1"/>
</dbReference>
<evidence type="ECO:0008006" key="3">
    <source>
        <dbReference type="Google" id="ProtNLM"/>
    </source>
</evidence>
<evidence type="ECO:0000313" key="1">
    <source>
        <dbReference type="EMBL" id="MBM6875860.1"/>
    </source>
</evidence>
<dbReference type="InterPro" id="IPR011652">
    <property type="entry name" value="MORN_2"/>
</dbReference>
<reference evidence="1 2" key="1">
    <citation type="journal article" date="2021" name="Sci. Rep.">
        <title>The distribution of antibiotic resistance genes in chicken gut microbiota commensals.</title>
        <authorList>
            <person name="Juricova H."/>
            <person name="Matiasovicova J."/>
            <person name="Kubasova T."/>
            <person name="Cejkova D."/>
            <person name="Rychlik I."/>
        </authorList>
    </citation>
    <scope>NUCLEOTIDE SEQUENCE [LARGE SCALE GENOMIC DNA]</scope>
    <source>
        <strain evidence="1 2">An425</strain>
    </source>
</reference>
<name>A0ABS2G538_FUSMR</name>
<accession>A0ABS2G538</accession>
<dbReference type="Pfam" id="PF07661">
    <property type="entry name" value="MORN_2"/>
    <property type="match status" value="4"/>
</dbReference>
<organism evidence="1 2">
    <name type="scientific">Fusobacterium mortiferum</name>
    <dbReference type="NCBI Taxonomy" id="850"/>
    <lineage>
        <taxon>Bacteria</taxon>
        <taxon>Fusobacteriati</taxon>
        <taxon>Fusobacteriota</taxon>
        <taxon>Fusobacteriia</taxon>
        <taxon>Fusobacteriales</taxon>
        <taxon>Fusobacteriaceae</taxon>
        <taxon>Fusobacterium</taxon>
    </lineage>
</organism>